<comment type="caution">
    <text evidence="1">The sequence shown here is derived from an EMBL/GenBank/DDBJ whole genome shotgun (WGS) entry which is preliminary data.</text>
</comment>
<name>A0ACC2N6B7_9HYME</name>
<dbReference type="Proteomes" id="UP001239111">
    <property type="component" value="Chromosome 4"/>
</dbReference>
<gene>
    <name evidence="1" type="ORF">QAD02_007531</name>
</gene>
<proteinExistence type="predicted"/>
<dbReference type="EMBL" id="CM056744">
    <property type="protein sequence ID" value="KAJ8665869.1"/>
    <property type="molecule type" value="Genomic_DNA"/>
</dbReference>
<reference evidence="1" key="1">
    <citation type="submission" date="2023-04" db="EMBL/GenBank/DDBJ databases">
        <title>A chromosome-level genome assembly of the parasitoid wasp Eretmocerus hayati.</title>
        <authorList>
            <person name="Zhong Y."/>
            <person name="Liu S."/>
            <person name="Liu Y."/>
        </authorList>
    </citation>
    <scope>NUCLEOTIDE SEQUENCE</scope>
    <source>
        <strain evidence="1">ZJU_SS_LIU_2023</strain>
    </source>
</reference>
<keyword evidence="2" id="KW-1185">Reference proteome</keyword>
<protein>
    <submittedName>
        <fullName evidence="1">Uncharacterized protein</fullName>
    </submittedName>
</protein>
<evidence type="ECO:0000313" key="1">
    <source>
        <dbReference type="EMBL" id="KAJ8665869.1"/>
    </source>
</evidence>
<organism evidence="1 2">
    <name type="scientific">Eretmocerus hayati</name>
    <dbReference type="NCBI Taxonomy" id="131215"/>
    <lineage>
        <taxon>Eukaryota</taxon>
        <taxon>Metazoa</taxon>
        <taxon>Ecdysozoa</taxon>
        <taxon>Arthropoda</taxon>
        <taxon>Hexapoda</taxon>
        <taxon>Insecta</taxon>
        <taxon>Pterygota</taxon>
        <taxon>Neoptera</taxon>
        <taxon>Endopterygota</taxon>
        <taxon>Hymenoptera</taxon>
        <taxon>Apocrita</taxon>
        <taxon>Proctotrupomorpha</taxon>
        <taxon>Chalcidoidea</taxon>
        <taxon>Aphelinidae</taxon>
        <taxon>Aphelininae</taxon>
        <taxon>Eretmocerus</taxon>
    </lineage>
</organism>
<sequence>MSEEEATSNMIGLNDVQLLQYIESIIKSDSDDTIRKVNENTNIQTKAIAVSIENISRRLFTVEGDIANLDNRLTVLENSNDCEQAEITNSVINEVKERLYREKNVIIFGVSGADHPQQVYNLRSKIFVNASFNIDDVSYHRTGKSSNSRSRPIKLILDSIEHAKWVLHNQKQICPPYKDKPQREDGSKTLYSRSTNGQAGGIAISKEKGIGTSFNALLNGLDFGNSNDFYNLHDDVMDSERTTQPKSQRQQQNSVRGYKRNYTQQQSRMSTSRLSTA</sequence>
<evidence type="ECO:0000313" key="2">
    <source>
        <dbReference type="Proteomes" id="UP001239111"/>
    </source>
</evidence>
<accession>A0ACC2N6B7</accession>